<comment type="function">
    <text evidence="1">Required for gamma-tubulin complex recruitment to the microtubule organizing center (MTOC).</text>
</comment>
<dbReference type="STRING" id="58919.A0A316ZC95"/>
<dbReference type="GeneID" id="37271583"/>
<protein>
    <recommendedName>
        <fullName evidence="4">Mitotic-spindle organizing protein 1</fullName>
    </recommendedName>
    <alternativeName>
        <fullName evidence="7">Mitotic-spindle organizing protein associated with a ring of gamma-tubulin 1</fullName>
    </alternativeName>
</protein>
<comment type="subcellular location">
    <subcellularLocation>
        <location evidence="2">Cytoplasm</location>
        <location evidence="2">Cytoskeleton</location>
        <location evidence="2">Microtubule organizing center</location>
    </subcellularLocation>
</comment>
<dbReference type="PANTHER" id="PTHR28520:SF2">
    <property type="entry name" value="MITOTIC-SPINDLE ORGANIZING PROTEIN 1"/>
    <property type="match status" value="1"/>
</dbReference>
<dbReference type="EMBL" id="KZ819289">
    <property type="protein sequence ID" value="PWN99149.1"/>
    <property type="molecule type" value="Genomic_DNA"/>
</dbReference>
<evidence type="ECO:0000256" key="6">
    <source>
        <dbReference type="ARBA" id="ARBA00023212"/>
    </source>
</evidence>
<evidence type="ECO:0000256" key="3">
    <source>
        <dbReference type="ARBA" id="ARBA00011015"/>
    </source>
</evidence>
<dbReference type="GO" id="GO:0000931">
    <property type="term" value="C:gamma-tubulin ring complex"/>
    <property type="evidence" value="ECO:0007669"/>
    <property type="project" value="InterPro"/>
</dbReference>
<dbReference type="Proteomes" id="UP000245946">
    <property type="component" value="Unassembled WGS sequence"/>
</dbReference>
<dbReference type="GO" id="GO:0044732">
    <property type="term" value="C:mitotic spindle pole body"/>
    <property type="evidence" value="ECO:0007669"/>
    <property type="project" value="TreeGrafter"/>
</dbReference>
<dbReference type="GO" id="GO:0090307">
    <property type="term" value="P:mitotic spindle assembly"/>
    <property type="evidence" value="ECO:0007669"/>
    <property type="project" value="TreeGrafter"/>
</dbReference>
<evidence type="ECO:0000256" key="1">
    <source>
        <dbReference type="ARBA" id="ARBA00003060"/>
    </source>
</evidence>
<dbReference type="PANTHER" id="PTHR28520">
    <property type="entry name" value="MITOTIC-SPINDLE ORGANIZING PROTEIN 1"/>
    <property type="match status" value="1"/>
</dbReference>
<dbReference type="RefSeq" id="XP_025599428.1">
    <property type="nucleotide sequence ID" value="XM_025744039.1"/>
</dbReference>
<dbReference type="GO" id="GO:0033566">
    <property type="term" value="P:gamma-tubulin complex localization"/>
    <property type="evidence" value="ECO:0007669"/>
    <property type="project" value="InterPro"/>
</dbReference>
<keyword evidence="9" id="KW-1185">Reference proteome</keyword>
<name>A0A316ZC95_9BASI</name>
<evidence type="ECO:0000256" key="4">
    <source>
        <dbReference type="ARBA" id="ARBA00016992"/>
    </source>
</evidence>
<sequence>MDRERSGAAASAMDTLHDLSSLLNTGLTPEQLRACVELIEQGVGPEAVATAVKELRKEAANAPAARDK</sequence>
<proteinExistence type="inferred from homology"/>
<dbReference type="Pfam" id="PF12554">
    <property type="entry name" value="MOZART1"/>
    <property type="match status" value="1"/>
</dbReference>
<dbReference type="GO" id="GO:0005819">
    <property type="term" value="C:spindle"/>
    <property type="evidence" value="ECO:0007669"/>
    <property type="project" value="TreeGrafter"/>
</dbReference>
<accession>A0A316ZC95</accession>
<dbReference type="InterPro" id="IPR022214">
    <property type="entry name" value="MZT1"/>
</dbReference>
<dbReference type="GO" id="GO:0031021">
    <property type="term" value="C:interphase microtubule organizing center"/>
    <property type="evidence" value="ECO:0007669"/>
    <property type="project" value="TreeGrafter"/>
</dbReference>
<dbReference type="GO" id="GO:0051415">
    <property type="term" value="P:microtubule nucleation by interphase microtubule organizing center"/>
    <property type="evidence" value="ECO:0007669"/>
    <property type="project" value="TreeGrafter"/>
</dbReference>
<dbReference type="OrthoDB" id="48571at2759"/>
<keyword evidence="5" id="KW-0963">Cytoplasm</keyword>
<evidence type="ECO:0000256" key="2">
    <source>
        <dbReference type="ARBA" id="ARBA00004267"/>
    </source>
</evidence>
<gene>
    <name evidence="8" type="ORF">FA09DRAFT_337868</name>
</gene>
<keyword evidence="6" id="KW-0206">Cytoskeleton</keyword>
<dbReference type="AlphaFoldDB" id="A0A316ZC95"/>
<organism evidence="8 9">
    <name type="scientific">Tilletiopsis washingtonensis</name>
    <dbReference type="NCBI Taxonomy" id="58919"/>
    <lineage>
        <taxon>Eukaryota</taxon>
        <taxon>Fungi</taxon>
        <taxon>Dikarya</taxon>
        <taxon>Basidiomycota</taxon>
        <taxon>Ustilaginomycotina</taxon>
        <taxon>Exobasidiomycetes</taxon>
        <taxon>Entylomatales</taxon>
        <taxon>Entylomatales incertae sedis</taxon>
        <taxon>Tilletiopsis</taxon>
    </lineage>
</organism>
<reference evidence="8 9" key="1">
    <citation type="journal article" date="2018" name="Mol. Biol. Evol.">
        <title>Broad Genomic Sampling Reveals a Smut Pathogenic Ancestry of the Fungal Clade Ustilaginomycotina.</title>
        <authorList>
            <person name="Kijpornyongpan T."/>
            <person name="Mondo S.J."/>
            <person name="Barry K."/>
            <person name="Sandor L."/>
            <person name="Lee J."/>
            <person name="Lipzen A."/>
            <person name="Pangilinan J."/>
            <person name="LaButti K."/>
            <person name="Hainaut M."/>
            <person name="Henrissat B."/>
            <person name="Grigoriev I.V."/>
            <person name="Spatafora J.W."/>
            <person name="Aime M.C."/>
        </authorList>
    </citation>
    <scope>NUCLEOTIDE SEQUENCE [LARGE SCALE GENOMIC DNA]</scope>
    <source>
        <strain evidence="8 9">MCA 4186</strain>
    </source>
</reference>
<evidence type="ECO:0000313" key="8">
    <source>
        <dbReference type="EMBL" id="PWN99149.1"/>
    </source>
</evidence>
<evidence type="ECO:0000256" key="7">
    <source>
        <dbReference type="ARBA" id="ARBA00029810"/>
    </source>
</evidence>
<evidence type="ECO:0000313" key="9">
    <source>
        <dbReference type="Proteomes" id="UP000245946"/>
    </source>
</evidence>
<comment type="similarity">
    <text evidence="3">Belongs to the MOZART1 family.</text>
</comment>
<evidence type="ECO:0000256" key="5">
    <source>
        <dbReference type="ARBA" id="ARBA00022490"/>
    </source>
</evidence>